<comment type="caution">
    <text evidence="1">The sequence shown here is derived from an EMBL/GenBank/DDBJ whole genome shotgun (WGS) entry which is preliminary data.</text>
</comment>
<gene>
    <name evidence="1" type="ORF">S12H4_33394</name>
</gene>
<organism evidence="1">
    <name type="scientific">marine sediment metagenome</name>
    <dbReference type="NCBI Taxonomy" id="412755"/>
    <lineage>
        <taxon>unclassified sequences</taxon>
        <taxon>metagenomes</taxon>
        <taxon>ecological metagenomes</taxon>
    </lineage>
</organism>
<feature type="non-terminal residue" evidence="1">
    <location>
        <position position="35"/>
    </location>
</feature>
<name>X1U391_9ZZZZ</name>
<reference evidence="1" key="1">
    <citation type="journal article" date="2014" name="Front. Microbiol.">
        <title>High frequency of phylogenetically diverse reductive dehalogenase-homologous genes in deep subseafloor sedimentary metagenomes.</title>
        <authorList>
            <person name="Kawai M."/>
            <person name="Futagami T."/>
            <person name="Toyoda A."/>
            <person name="Takaki Y."/>
            <person name="Nishi S."/>
            <person name="Hori S."/>
            <person name="Arai W."/>
            <person name="Tsubouchi T."/>
            <person name="Morono Y."/>
            <person name="Uchiyama I."/>
            <person name="Ito T."/>
            <person name="Fujiyama A."/>
            <person name="Inagaki F."/>
            <person name="Takami H."/>
        </authorList>
    </citation>
    <scope>NUCLEOTIDE SEQUENCE</scope>
    <source>
        <strain evidence="1">Expedition CK06-06</strain>
    </source>
</reference>
<sequence length="35" mass="3712">MWLGPISGYMVKNGFDHSSSRGFPAGFGQAVVDPV</sequence>
<dbReference type="EMBL" id="BARW01019673">
    <property type="protein sequence ID" value="GAI98096.1"/>
    <property type="molecule type" value="Genomic_DNA"/>
</dbReference>
<proteinExistence type="predicted"/>
<protein>
    <submittedName>
        <fullName evidence="1">Uncharacterized protein</fullName>
    </submittedName>
</protein>
<evidence type="ECO:0000313" key="1">
    <source>
        <dbReference type="EMBL" id="GAI98096.1"/>
    </source>
</evidence>
<dbReference type="AlphaFoldDB" id="X1U391"/>
<accession>X1U391</accession>